<comment type="subcellular location">
    <subcellularLocation>
        <location evidence="1">Cell membrane</location>
        <topology evidence="1">Multi-pass membrane protein</topology>
    </subcellularLocation>
</comment>
<feature type="transmembrane region" description="Helical" evidence="12">
    <location>
        <begin position="336"/>
        <end position="361"/>
    </location>
</feature>
<feature type="transmembrane region" description="Helical" evidence="12">
    <location>
        <begin position="12"/>
        <end position="31"/>
    </location>
</feature>
<feature type="transmembrane region" description="Helical" evidence="12">
    <location>
        <begin position="412"/>
        <end position="431"/>
    </location>
</feature>
<evidence type="ECO:0000256" key="12">
    <source>
        <dbReference type="SAM" id="Phobius"/>
    </source>
</evidence>
<feature type="transmembrane region" description="Helical" evidence="12">
    <location>
        <begin position="127"/>
        <end position="151"/>
    </location>
</feature>
<dbReference type="InterPro" id="IPR001734">
    <property type="entry name" value="Na/solute_symporter"/>
</dbReference>
<feature type="transmembrane region" description="Helical" evidence="12">
    <location>
        <begin position="505"/>
        <end position="527"/>
    </location>
</feature>
<dbReference type="PANTHER" id="PTHR42985">
    <property type="entry name" value="SODIUM-COUPLED MONOCARBOXYLATE TRANSPORTER"/>
    <property type="match status" value="1"/>
</dbReference>
<keyword evidence="10" id="KW-0739">Sodium transport</keyword>
<dbReference type="Pfam" id="PF00474">
    <property type="entry name" value="SSF"/>
    <property type="match status" value="1"/>
</dbReference>
<keyword evidence="9 12" id="KW-0472">Membrane</keyword>
<dbReference type="GO" id="GO:0005886">
    <property type="term" value="C:plasma membrane"/>
    <property type="evidence" value="ECO:0007669"/>
    <property type="project" value="UniProtKB-SubCell"/>
</dbReference>
<dbReference type="CDD" id="cd11492">
    <property type="entry name" value="SLC5sbd_NIS-SMVT"/>
    <property type="match status" value="1"/>
</dbReference>
<keyword evidence="14" id="KW-1185">Reference proteome</keyword>
<evidence type="ECO:0000256" key="1">
    <source>
        <dbReference type="ARBA" id="ARBA00004651"/>
    </source>
</evidence>
<comment type="caution">
    <text evidence="13">The sequence shown here is derived from an EMBL/GenBank/DDBJ whole genome shotgun (WGS) entry which is preliminary data.</text>
</comment>
<dbReference type="InterPro" id="IPR051163">
    <property type="entry name" value="Sodium:Solute_Symporter_SSF"/>
</dbReference>
<evidence type="ECO:0000256" key="7">
    <source>
        <dbReference type="ARBA" id="ARBA00023053"/>
    </source>
</evidence>
<feature type="transmembrane region" description="Helical" evidence="12">
    <location>
        <begin position="191"/>
        <end position="218"/>
    </location>
</feature>
<dbReference type="EMBL" id="JAVRBK010000008">
    <property type="protein sequence ID" value="KAK5640115.1"/>
    <property type="molecule type" value="Genomic_DNA"/>
</dbReference>
<keyword evidence="4" id="KW-1003">Cell membrane</keyword>
<dbReference type="InterPro" id="IPR038377">
    <property type="entry name" value="Na/Glc_symporter_sf"/>
</dbReference>
<organism evidence="13 14">
    <name type="scientific">Pyrocoelia pectoralis</name>
    <dbReference type="NCBI Taxonomy" id="417401"/>
    <lineage>
        <taxon>Eukaryota</taxon>
        <taxon>Metazoa</taxon>
        <taxon>Ecdysozoa</taxon>
        <taxon>Arthropoda</taxon>
        <taxon>Hexapoda</taxon>
        <taxon>Insecta</taxon>
        <taxon>Pterygota</taxon>
        <taxon>Neoptera</taxon>
        <taxon>Endopterygota</taxon>
        <taxon>Coleoptera</taxon>
        <taxon>Polyphaga</taxon>
        <taxon>Elateriformia</taxon>
        <taxon>Elateroidea</taxon>
        <taxon>Lampyridae</taxon>
        <taxon>Lampyrinae</taxon>
        <taxon>Pyrocoelia</taxon>
    </lineage>
</organism>
<name>A0AAN7Z9P5_9COLE</name>
<feature type="transmembrane region" description="Helical" evidence="12">
    <location>
        <begin position="51"/>
        <end position="69"/>
    </location>
</feature>
<reference evidence="13 14" key="1">
    <citation type="journal article" date="2024" name="Insects">
        <title>An Improved Chromosome-Level Genome Assembly of the Firefly Pyrocoelia pectoralis.</title>
        <authorList>
            <person name="Fu X."/>
            <person name="Meyer-Rochow V.B."/>
            <person name="Ballantyne L."/>
            <person name="Zhu X."/>
        </authorList>
    </citation>
    <scope>NUCLEOTIDE SEQUENCE [LARGE SCALE GENOMIC DNA]</scope>
    <source>
        <strain evidence="13">XCY_ONT2</strain>
    </source>
</reference>
<dbReference type="PROSITE" id="PS50283">
    <property type="entry name" value="NA_SOLUT_SYMP_3"/>
    <property type="match status" value="1"/>
</dbReference>
<keyword evidence="8" id="KW-0406">Ion transport</keyword>
<comment type="similarity">
    <text evidence="2 11">Belongs to the sodium:solute symporter (SSF) (TC 2.A.21) family.</text>
</comment>
<feature type="transmembrane region" description="Helical" evidence="12">
    <location>
        <begin position="381"/>
        <end position="400"/>
    </location>
</feature>
<dbReference type="Gene3D" id="1.20.1730.10">
    <property type="entry name" value="Sodium/glucose cotransporter"/>
    <property type="match status" value="1"/>
</dbReference>
<evidence type="ECO:0000256" key="8">
    <source>
        <dbReference type="ARBA" id="ARBA00023065"/>
    </source>
</evidence>
<dbReference type="NCBIfam" id="TIGR00813">
    <property type="entry name" value="sss"/>
    <property type="match status" value="1"/>
</dbReference>
<keyword evidence="5 12" id="KW-0812">Transmembrane</keyword>
<evidence type="ECO:0000256" key="10">
    <source>
        <dbReference type="ARBA" id="ARBA00023201"/>
    </source>
</evidence>
<evidence type="ECO:0000256" key="9">
    <source>
        <dbReference type="ARBA" id="ARBA00023136"/>
    </source>
</evidence>
<evidence type="ECO:0000256" key="2">
    <source>
        <dbReference type="ARBA" id="ARBA00006434"/>
    </source>
</evidence>
<evidence type="ECO:0000313" key="14">
    <source>
        <dbReference type="Proteomes" id="UP001329430"/>
    </source>
</evidence>
<evidence type="ECO:0000256" key="6">
    <source>
        <dbReference type="ARBA" id="ARBA00022989"/>
    </source>
</evidence>
<evidence type="ECO:0008006" key="15">
    <source>
        <dbReference type="Google" id="ProtNLM"/>
    </source>
</evidence>
<sequence length="561" mass="62143">MSNTLHFSWIDYSLFGATISINLIIGIYYGCFGTKQSTPEEYLYGGKKMKALPIGMSLTASYASGIIILGVPTEMYLYGTQYIMCLIAIILFTMALIYIYLPVYYKLQLPSTYEYLKLRFDPNVQKLASFLYVLSTVLQMPIIVYVPALVLNQVTGLNIYIISLLLCIVCIFYTTLGGLKGVVLSDTIQIVILLLTISIIVVIGTYTSGGIATIWNNAYSGERLEFFNMSMDPTVRQTFWGAVVGMIFMLIGTLGLNPSTIQRFLSLPTYRDVKISALTFALTNSFSKIITAWIGLILFTKYMDCDPLTAGKIQRADQLLPYYLLDVGNCPGLSGLFVAGVCGTAFSALSTGMNTLSLTVYEDFIKSRLPDTTSREFINKILKGIVLISGTLSFAFIFFIDKLGGVLQMSVSFQGITFGPLVGITTMGMLIPKVNRHGAFWGGIVSMVLTGIVIFGSQVYVLMGRVERAFKPLSTRQCDFNVTYAYIPCHLFGLDTVPIIFQISYYFHTLIGVLITIIAGVLITLITRKKDDPVVDRDLLSPLVHYFVSTEDVRQETVVSL</sequence>
<evidence type="ECO:0000256" key="4">
    <source>
        <dbReference type="ARBA" id="ARBA00022475"/>
    </source>
</evidence>
<dbReference type="GO" id="GO:0006814">
    <property type="term" value="P:sodium ion transport"/>
    <property type="evidence" value="ECO:0007669"/>
    <property type="project" value="UniProtKB-KW"/>
</dbReference>
<evidence type="ECO:0000256" key="11">
    <source>
        <dbReference type="RuleBase" id="RU362091"/>
    </source>
</evidence>
<dbReference type="AlphaFoldDB" id="A0AAN7Z9P5"/>
<dbReference type="Proteomes" id="UP001329430">
    <property type="component" value="Chromosome 8"/>
</dbReference>
<feature type="transmembrane region" description="Helical" evidence="12">
    <location>
        <begin position="277"/>
        <end position="299"/>
    </location>
</feature>
<dbReference type="PANTHER" id="PTHR42985:SF21">
    <property type="entry name" value="SODIUM-DEPENDENT MULTIVITAMIN TRANSPORTER-LIKE PROTEIN"/>
    <property type="match status" value="1"/>
</dbReference>
<feature type="transmembrane region" description="Helical" evidence="12">
    <location>
        <begin position="238"/>
        <end position="256"/>
    </location>
</feature>
<feature type="transmembrane region" description="Helical" evidence="12">
    <location>
        <begin position="157"/>
        <end position="179"/>
    </location>
</feature>
<keyword evidence="3" id="KW-0813">Transport</keyword>
<evidence type="ECO:0000256" key="3">
    <source>
        <dbReference type="ARBA" id="ARBA00022448"/>
    </source>
</evidence>
<keyword evidence="6 12" id="KW-1133">Transmembrane helix</keyword>
<protein>
    <recommendedName>
        <fullName evidence="15">Sodium-coupled monocarboxylate transporter 1</fullName>
    </recommendedName>
</protein>
<accession>A0AAN7Z9P5</accession>
<feature type="transmembrane region" description="Helical" evidence="12">
    <location>
        <begin position="81"/>
        <end position="101"/>
    </location>
</feature>
<evidence type="ECO:0000313" key="13">
    <source>
        <dbReference type="EMBL" id="KAK5640115.1"/>
    </source>
</evidence>
<proteinExistence type="inferred from homology"/>
<feature type="transmembrane region" description="Helical" evidence="12">
    <location>
        <begin position="438"/>
        <end position="463"/>
    </location>
</feature>
<evidence type="ECO:0000256" key="5">
    <source>
        <dbReference type="ARBA" id="ARBA00022692"/>
    </source>
</evidence>
<dbReference type="GO" id="GO:0015293">
    <property type="term" value="F:symporter activity"/>
    <property type="evidence" value="ECO:0007669"/>
    <property type="project" value="TreeGrafter"/>
</dbReference>
<keyword evidence="7" id="KW-0915">Sodium</keyword>
<gene>
    <name evidence="13" type="ORF">RI129_010926</name>
</gene>